<name>A0A1U7XYL0_NICSY</name>
<accession>A0A1U7XYL0</accession>
<reference evidence="2" key="2">
    <citation type="submission" date="2025-08" db="UniProtKB">
        <authorList>
            <consortium name="RefSeq"/>
        </authorList>
    </citation>
    <scope>IDENTIFICATION</scope>
    <source>
        <tissue evidence="2">Leaf</tissue>
    </source>
</reference>
<reference evidence="1" key="1">
    <citation type="journal article" date="2013" name="Genome Biol.">
        <title>Reference genomes and transcriptomes of Nicotiana sylvestris and Nicotiana tomentosiformis.</title>
        <authorList>
            <person name="Sierro N."/>
            <person name="Battey J.N."/>
            <person name="Ouadi S."/>
            <person name="Bovet L."/>
            <person name="Goepfert S."/>
            <person name="Bakaher N."/>
            <person name="Peitsch M.C."/>
            <person name="Ivanov N.V."/>
        </authorList>
    </citation>
    <scope>NUCLEOTIDE SEQUENCE [LARGE SCALE GENOMIC DNA]</scope>
</reference>
<proteinExistence type="predicted"/>
<dbReference type="Proteomes" id="UP000189701">
    <property type="component" value="Unplaced"/>
</dbReference>
<dbReference type="RefSeq" id="XP_009791620.1">
    <property type="nucleotide sequence ID" value="XM_009793318.1"/>
</dbReference>
<gene>
    <name evidence="2" type="primary">LOC104238839</name>
</gene>
<dbReference type="AlphaFoldDB" id="A0A1U7XYL0"/>
<organism evidence="1 2">
    <name type="scientific">Nicotiana sylvestris</name>
    <name type="common">Wood tobacco</name>
    <name type="synonym">South American tobacco</name>
    <dbReference type="NCBI Taxonomy" id="4096"/>
    <lineage>
        <taxon>Eukaryota</taxon>
        <taxon>Viridiplantae</taxon>
        <taxon>Streptophyta</taxon>
        <taxon>Embryophyta</taxon>
        <taxon>Tracheophyta</taxon>
        <taxon>Spermatophyta</taxon>
        <taxon>Magnoliopsida</taxon>
        <taxon>eudicotyledons</taxon>
        <taxon>Gunneridae</taxon>
        <taxon>Pentapetalae</taxon>
        <taxon>asterids</taxon>
        <taxon>lamiids</taxon>
        <taxon>Solanales</taxon>
        <taxon>Solanaceae</taxon>
        <taxon>Nicotianoideae</taxon>
        <taxon>Nicotianeae</taxon>
        <taxon>Nicotiana</taxon>
    </lineage>
</organism>
<protein>
    <submittedName>
        <fullName evidence="2">Uncharacterized protein LOC104238839</fullName>
    </submittedName>
</protein>
<keyword evidence="1" id="KW-1185">Reference proteome</keyword>
<sequence length="248" mass="27823">MDIDDHVTEITGYAIPPESLFGQSYIICPDGHIYNKHQNRLSIGPSVFYHICHIAAEMTMSALNLVVVANPTPERGRDSSEKLPVPLPSLPSLTAHLSINLAGNQTPPRKTYHLSLPCGNIVLVLRLLEPQKFVEATIILHVVAAVDGLRKPFFRNSFFSGFLAWSLLVLRMSTDENEPFATLKEIPLQLHMWWNDLGKVSRGTVVNVLGGLVGFLNIKPRLDVIEALIPFWDSTRNVFRFYCGFHRP</sequence>
<evidence type="ECO:0000313" key="1">
    <source>
        <dbReference type="Proteomes" id="UP000189701"/>
    </source>
</evidence>
<evidence type="ECO:0000313" key="2">
    <source>
        <dbReference type="RefSeq" id="XP_009791620.1"/>
    </source>
</evidence>